<keyword evidence="3" id="KW-0732">Signal</keyword>
<keyword evidence="5" id="KW-1185">Reference proteome</keyword>
<dbReference type="Proteomes" id="UP000601435">
    <property type="component" value="Unassembled WGS sequence"/>
</dbReference>
<evidence type="ECO:0000256" key="2">
    <source>
        <dbReference type="SAM" id="MobiDB-lite"/>
    </source>
</evidence>
<evidence type="ECO:0000313" key="5">
    <source>
        <dbReference type="Proteomes" id="UP000601435"/>
    </source>
</evidence>
<gene>
    <name evidence="4" type="ORF">SNEC2469_LOCUS9316</name>
</gene>
<name>A0A812PJM7_9DINO</name>
<reference evidence="4" key="1">
    <citation type="submission" date="2021-02" db="EMBL/GenBank/DDBJ databases">
        <authorList>
            <person name="Dougan E. K."/>
            <person name="Rhodes N."/>
            <person name="Thang M."/>
            <person name="Chan C."/>
        </authorList>
    </citation>
    <scope>NUCLEOTIDE SEQUENCE</scope>
</reference>
<protein>
    <submittedName>
        <fullName evidence="4">Uncharacterized protein</fullName>
    </submittedName>
</protein>
<comment type="caution">
    <text evidence="4">The sequence shown here is derived from an EMBL/GenBank/DDBJ whole genome shotgun (WGS) entry which is preliminary data.</text>
</comment>
<evidence type="ECO:0000256" key="1">
    <source>
        <dbReference type="SAM" id="Coils"/>
    </source>
</evidence>
<keyword evidence="1" id="KW-0175">Coiled coil</keyword>
<organism evidence="4 5">
    <name type="scientific">Symbiodinium necroappetens</name>
    <dbReference type="NCBI Taxonomy" id="1628268"/>
    <lineage>
        <taxon>Eukaryota</taxon>
        <taxon>Sar</taxon>
        <taxon>Alveolata</taxon>
        <taxon>Dinophyceae</taxon>
        <taxon>Suessiales</taxon>
        <taxon>Symbiodiniaceae</taxon>
        <taxon>Symbiodinium</taxon>
    </lineage>
</organism>
<evidence type="ECO:0000256" key="3">
    <source>
        <dbReference type="SAM" id="SignalP"/>
    </source>
</evidence>
<dbReference type="EMBL" id="CAJNJA010015083">
    <property type="protein sequence ID" value="CAE7356131.1"/>
    <property type="molecule type" value="Genomic_DNA"/>
</dbReference>
<sequence length="524" mass="58064">MASAWPHATSRWQAVAALLAAILAVEGPMRAQAVAMHAEARVAGGNPIRKIIDMLETMRNKVQAEGDEKSKIFDKYQCYCKSTFAKLTSQVDQVKTGLPQLRSRIREVAALQATLESEVAQHKKDRDETRSTMESASALRKKESEAYLKESASEKQTLDSVKDAIEAIEKGQGSAFLQTQRATVLRRLSVSAVVGPYLHSFFVSDQHLRCNSGADMLKEISDNVKELVNLEKQRISEHESLLDAKQKEGEAATKAMEEKMLRLGELKVEMQTVKDDIKDKADSEKESSSFFADLKKTCDEKQQAWNAYQSAQAEELRALTETVEFLEKNDVQGAVRGAMYKPSLMQKSPMSAVPISSRFMSESKEERGNWVSLLQMSAGSADEASRSQKSDYAEMALRGSRPGLEVAIQKLDELHDVLDTEQASDEERQQYCQKKLGKAAMVKQNKERDIEDATTIMATYENELSTVVDEMRDMEKTMKAGPPEGEGFGSGLSSAWNSSAPLPSRIWNISAQARPGFAAPGRGL</sequence>
<proteinExistence type="predicted"/>
<feature type="coiled-coil region" evidence="1">
    <location>
        <begin position="443"/>
        <end position="477"/>
    </location>
</feature>
<accession>A0A812PJM7</accession>
<feature type="compositionally biased region" description="Basic and acidic residues" evidence="2">
    <location>
        <begin position="140"/>
        <end position="153"/>
    </location>
</feature>
<dbReference type="OrthoDB" id="441757at2759"/>
<feature type="chain" id="PRO_5032852404" evidence="3">
    <location>
        <begin position="25"/>
        <end position="524"/>
    </location>
</feature>
<feature type="compositionally biased region" description="Basic and acidic residues" evidence="2">
    <location>
        <begin position="119"/>
        <end position="131"/>
    </location>
</feature>
<feature type="signal peptide" evidence="3">
    <location>
        <begin position="1"/>
        <end position="24"/>
    </location>
</feature>
<feature type="region of interest" description="Disordered" evidence="2">
    <location>
        <begin position="119"/>
        <end position="153"/>
    </location>
</feature>
<dbReference type="AlphaFoldDB" id="A0A812PJM7"/>
<evidence type="ECO:0000313" key="4">
    <source>
        <dbReference type="EMBL" id="CAE7356131.1"/>
    </source>
</evidence>